<sequence>MTSVGKSWSVGRDHGGCRQVEFNTGTNVMSERWERSAGNSEVCPERDVRRESDICRKGGMVNRFWPPVLKKWTGMPT</sequence>
<proteinExistence type="predicted"/>
<name>A0A9X6NDY7_HYPEX</name>
<protein>
    <submittedName>
        <fullName evidence="1">Uncharacterized protein</fullName>
    </submittedName>
</protein>
<organism evidence="1 2">
    <name type="scientific">Hypsibius exemplaris</name>
    <name type="common">Freshwater tardigrade</name>
    <dbReference type="NCBI Taxonomy" id="2072580"/>
    <lineage>
        <taxon>Eukaryota</taxon>
        <taxon>Metazoa</taxon>
        <taxon>Ecdysozoa</taxon>
        <taxon>Tardigrada</taxon>
        <taxon>Eutardigrada</taxon>
        <taxon>Parachela</taxon>
        <taxon>Hypsibioidea</taxon>
        <taxon>Hypsibiidae</taxon>
        <taxon>Hypsibius</taxon>
    </lineage>
</organism>
<reference evidence="2" key="1">
    <citation type="submission" date="2017-01" db="EMBL/GenBank/DDBJ databases">
        <title>Comparative genomics of anhydrobiosis in the tardigrade Hypsibius dujardini.</title>
        <authorList>
            <person name="Yoshida Y."/>
            <person name="Koutsovoulos G."/>
            <person name="Laetsch D."/>
            <person name="Stevens L."/>
            <person name="Kumar S."/>
            <person name="Horikawa D."/>
            <person name="Ishino K."/>
            <person name="Komine S."/>
            <person name="Tomita M."/>
            <person name="Blaxter M."/>
            <person name="Arakawa K."/>
        </authorList>
    </citation>
    <scope>NUCLEOTIDE SEQUENCE [LARGE SCALE GENOMIC DNA]</scope>
    <source>
        <strain evidence="2">Z151</strain>
    </source>
</reference>
<dbReference type="AlphaFoldDB" id="A0A9X6NDY7"/>
<gene>
    <name evidence="1" type="ORF">BV898_16018</name>
</gene>
<comment type="caution">
    <text evidence="1">The sequence shown here is derived from an EMBL/GenBank/DDBJ whole genome shotgun (WGS) entry which is preliminary data.</text>
</comment>
<accession>A0A9X6NDY7</accession>
<evidence type="ECO:0000313" key="1">
    <source>
        <dbReference type="EMBL" id="OWA51539.1"/>
    </source>
</evidence>
<dbReference type="Proteomes" id="UP000192578">
    <property type="component" value="Unassembled WGS sequence"/>
</dbReference>
<evidence type="ECO:0000313" key="2">
    <source>
        <dbReference type="Proteomes" id="UP000192578"/>
    </source>
</evidence>
<dbReference type="EMBL" id="MTYJ01000231">
    <property type="protein sequence ID" value="OWA51539.1"/>
    <property type="molecule type" value="Genomic_DNA"/>
</dbReference>
<keyword evidence="2" id="KW-1185">Reference proteome</keyword>